<dbReference type="RefSeq" id="WP_158641029.1">
    <property type="nucleotide sequence ID" value="NZ_FQVI01000049.1"/>
</dbReference>
<accession>A0A1M5CY54</accession>
<dbReference type="AlphaFoldDB" id="A0A1M5CY54"/>
<protein>
    <submittedName>
        <fullName evidence="1">Uncharacterized protein</fullName>
    </submittedName>
</protein>
<organism evidence="1 2">
    <name type="scientific">Lactonifactor longoviformis DSM 17459</name>
    <dbReference type="NCBI Taxonomy" id="1122155"/>
    <lineage>
        <taxon>Bacteria</taxon>
        <taxon>Bacillati</taxon>
        <taxon>Bacillota</taxon>
        <taxon>Clostridia</taxon>
        <taxon>Eubacteriales</taxon>
        <taxon>Clostridiaceae</taxon>
        <taxon>Lactonifactor</taxon>
    </lineage>
</organism>
<name>A0A1M5CY54_9CLOT</name>
<evidence type="ECO:0000313" key="2">
    <source>
        <dbReference type="Proteomes" id="UP000184245"/>
    </source>
</evidence>
<dbReference type="Proteomes" id="UP000184245">
    <property type="component" value="Unassembled WGS sequence"/>
</dbReference>
<proteinExistence type="predicted"/>
<gene>
    <name evidence="1" type="ORF">SAMN02745158_04342</name>
</gene>
<reference evidence="1 2" key="1">
    <citation type="submission" date="2016-11" db="EMBL/GenBank/DDBJ databases">
        <authorList>
            <person name="Jaros S."/>
            <person name="Januszkiewicz K."/>
            <person name="Wedrychowicz H."/>
        </authorList>
    </citation>
    <scope>NUCLEOTIDE SEQUENCE [LARGE SCALE GENOMIC DNA]</scope>
    <source>
        <strain evidence="1 2">DSM 17459</strain>
    </source>
</reference>
<dbReference type="EMBL" id="FQVI01000049">
    <property type="protein sequence ID" value="SHF59640.1"/>
    <property type="molecule type" value="Genomic_DNA"/>
</dbReference>
<evidence type="ECO:0000313" key="1">
    <source>
        <dbReference type="EMBL" id="SHF59640.1"/>
    </source>
</evidence>
<keyword evidence="2" id="KW-1185">Reference proteome</keyword>
<sequence length="54" mass="6542">MNFFKKLIILIEGKKIERNLKHSDLDRMEPPKELYNRIVQQLKDMGIYHNTPDE</sequence>